<evidence type="ECO:0000256" key="3">
    <source>
        <dbReference type="ARBA" id="ARBA00023098"/>
    </source>
</evidence>
<dbReference type="AlphaFoldDB" id="A0A506U8V1"/>
<dbReference type="RefSeq" id="WP_141148654.1">
    <property type="nucleotide sequence ID" value="NZ_VHLG01000004.1"/>
</dbReference>
<evidence type="ECO:0000313" key="6">
    <source>
        <dbReference type="EMBL" id="TPW30783.1"/>
    </source>
</evidence>
<dbReference type="EMBL" id="VHLG01000004">
    <property type="protein sequence ID" value="TPW30783.1"/>
    <property type="molecule type" value="Genomic_DNA"/>
</dbReference>
<dbReference type="Pfam" id="PF01734">
    <property type="entry name" value="Patatin"/>
    <property type="match status" value="1"/>
</dbReference>
<dbReference type="Proteomes" id="UP000318801">
    <property type="component" value="Unassembled WGS sequence"/>
</dbReference>
<keyword evidence="1 4" id="KW-0378">Hydrolase</keyword>
<sequence length="307" mass="32534">MFERRDFLMAAGAAVVASGAMSRSRAEEVPLPVAKKNGIALALGGGAAKGFAHIPYLECLDEMGVRPAQLAGTSMGGIMAALYAAGMSGREIRESTLELFDEKEPLLRKLLLNGTNTWASLFNLMRPAVIDPQVLFEAVLPPVLPEMFSGLSIPLRVVATDFYRQSQAVLESGALLPAISASAALPVLLTPVVIGDKVLIDGGFVNPTPFDVLDSERYVTVGIDVTGSLPRDGTDIPGSLETWAGSFSITQRSIVLEKLKCGGPDLYVAPPVGQFATMDFFDVKAILTAADTGRDAFKHKVAALLEL</sequence>
<protein>
    <submittedName>
        <fullName evidence="6">Patatin-like phospholipase family protein</fullName>
    </submittedName>
</protein>
<dbReference type="PROSITE" id="PS51318">
    <property type="entry name" value="TAT"/>
    <property type="match status" value="1"/>
</dbReference>
<evidence type="ECO:0000256" key="1">
    <source>
        <dbReference type="ARBA" id="ARBA00022801"/>
    </source>
</evidence>
<keyword evidence="2 4" id="KW-0442">Lipid degradation</keyword>
<accession>A0A506U8V1</accession>
<dbReference type="GO" id="GO:0016042">
    <property type="term" value="P:lipid catabolic process"/>
    <property type="evidence" value="ECO:0007669"/>
    <property type="project" value="UniProtKB-UniRule"/>
</dbReference>
<evidence type="ECO:0000256" key="4">
    <source>
        <dbReference type="PROSITE-ProRule" id="PRU01161"/>
    </source>
</evidence>
<dbReference type="GO" id="GO:0016787">
    <property type="term" value="F:hydrolase activity"/>
    <property type="evidence" value="ECO:0007669"/>
    <property type="project" value="UniProtKB-UniRule"/>
</dbReference>
<dbReference type="InterPro" id="IPR006311">
    <property type="entry name" value="TAT_signal"/>
</dbReference>
<comment type="caution">
    <text evidence="6">The sequence shown here is derived from an EMBL/GenBank/DDBJ whole genome shotgun (WGS) entry which is preliminary data.</text>
</comment>
<proteinExistence type="predicted"/>
<evidence type="ECO:0000313" key="7">
    <source>
        <dbReference type="Proteomes" id="UP000318801"/>
    </source>
</evidence>
<feature type="active site" description="Proton acceptor" evidence="4">
    <location>
        <position position="201"/>
    </location>
</feature>
<dbReference type="InterPro" id="IPR016035">
    <property type="entry name" value="Acyl_Trfase/lysoPLipase"/>
</dbReference>
<dbReference type="SUPFAM" id="SSF52151">
    <property type="entry name" value="FabD/lysophospholipase-like"/>
    <property type="match status" value="1"/>
</dbReference>
<dbReference type="OrthoDB" id="5290098at2"/>
<feature type="domain" description="PNPLA" evidence="5">
    <location>
        <begin position="41"/>
        <end position="214"/>
    </location>
</feature>
<dbReference type="PANTHER" id="PTHR14226">
    <property type="entry name" value="NEUROPATHY TARGET ESTERASE/SWISS CHEESE D.MELANOGASTER"/>
    <property type="match status" value="1"/>
</dbReference>
<feature type="active site" description="Nucleophile" evidence="4">
    <location>
        <position position="74"/>
    </location>
</feature>
<name>A0A506U8V1_9HYPH</name>
<feature type="short sequence motif" description="DGA/G" evidence="4">
    <location>
        <begin position="201"/>
        <end position="203"/>
    </location>
</feature>
<dbReference type="InterPro" id="IPR050301">
    <property type="entry name" value="NTE"/>
</dbReference>
<evidence type="ECO:0000256" key="2">
    <source>
        <dbReference type="ARBA" id="ARBA00022963"/>
    </source>
</evidence>
<dbReference type="InterPro" id="IPR002641">
    <property type="entry name" value="PNPLA_dom"/>
</dbReference>
<organism evidence="6 7">
    <name type="scientific">Martelella alba</name>
    <dbReference type="NCBI Taxonomy" id="2590451"/>
    <lineage>
        <taxon>Bacteria</taxon>
        <taxon>Pseudomonadati</taxon>
        <taxon>Pseudomonadota</taxon>
        <taxon>Alphaproteobacteria</taxon>
        <taxon>Hyphomicrobiales</taxon>
        <taxon>Aurantimonadaceae</taxon>
        <taxon>Martelella</taxon>
    </lineage>
</organism>
<keyword evidence="3 4" id="KW-0443">Lipid metabolism</keyword>
<dbReference type="PROSITE" id="PS51635">
    <property type="entry name" value="PNPLA"/>
    <property type="match status" value="1"/>
</dbReference>
<keyword evidence="7" id="KW-1185">Reference proteome</keyword>
<reference evidence="6 7" key="1">
    <citation type="submission" date="2019-06" db="EMBL/GenBank/DDBJ databases">
        <authorList>
            <person name="Li M."/>
        </authorList>
    </citation>
    <scope>NUCLEOTIDE SEQUENCE [LARGE SCALE GENOMIC DNA]</scope>
    <source>
        <strain evidence="6 7">BGMRC2036</strain>
    </source>
</reference>
<comment type="caution">
    <text evidence="4">Lacks conserved residue(s) required for the propagation of feature annotation.</text>
</comment>
<gene>
    <name evidence="6" type="ORF">FJU08_08890</name>
</gene>
<dbReference type="Gene3D" id="3.40.1090.10">
    <property type="entry name" value="Cytosolic phospholipase A2 catalytic domain"/>
    <property type="match status" value="2"/>
</dbReference>
<feature type="short sequence motif" description="GXSXG" evidence="4">
    <location>
        <begin position="72"/>
        <end position="76"/>
    </location>
</feature>
<dbReference type="PANTHER" id="PTHR14226:SF29">
    <property type="entry name" value="NEUROPATHY TARGET ESTERASE SWS"/>
    <property type="match status" value="1"/>
</dbReference>
<evidence type="ECO:0000259" key="5">
    <source>
        <dbReference type="PROSITE" id="PS51635"/>
    </source>
</evidence>